<comment type="caution">
    <text evidence="12">The sequence shown here is derived from an EMBL/GenBank/DDBJ whole genome shotgun (WGS) entry which is preliminary data.</text>
</comment>
<keyword evidence="7" id="KW-0812">Transmembrane</keyword>
<reference evidence="12" key="1">
    <citation type="submission" date="2021-01" db="EMBL/GenBank/DDBJ databases">
        <authorList>
            <consortium name="Genoscope - CEA"/>
            <person name="William W."/>
        </authorList>
    </citation>
    <scope>NUCLEOTIDE SEQUENCE</scope>
</reference>
<dbReference type="CDD" id="cd00082">
    <property type="entry name" value="HisKA"/>
    <property type="match status" value="1"/>
</dbReference>
<accession>A0A8S1UDM7</accession>
<evidence type="ECO:0000256" key="4">
    <source>
        <dbReference type="PROSITE-ProRule" id="PRU00169"/>
    </source>
</evidence>
<dbReference type="AlphaFoldDB" id="A0A8S1UDM7"/>
<feature type="domain" description="Response regulatory" evidence="9">
    <location>
        <begin position="751"/>
        <end position="876"/>
    </location>
</feature>
<dbReference type="InterPro" id="IPR001789">
    <property type="entry name" value="Sig_transdc_resp-reg_receiver"/>
</dbReference>
<dbReference type="EMBL" id="CAJJDO010000037">
    <property type="protein sequence ID" value="CAD8161839.1"/>
    <property type="molecule type" value="Genomic_DNA"/>
</dbReference>
<proteinExistence type="inferred from homology"/>
<keyword evidence="6" id="KW-0418">Kinase</keyword>
<keyword evidence="1 4" id="KW-0597">Phosphoprotein</keyword>
<keyword evidence="7" id="KW-0472">Membrane</keyword>
<dbReference type="Pfam" id="PF00512">
    <property type="entry name" value="HisKA"/>
    <property type="match status" value="1"/>
</dbReference>
<evidence type="ECO:0000259" key="9">
    <source>
        <dbReference type="PROSITE" id="PS50110"/>
    </source>
</evidence>
<evidence type="ECO:0000256" key="1">
    <source>
        <dbReference type="ARBA" id="ARBA00022553"/>
    </source>
</evidence>
<feature type="domain" description="Phosphagen kinase N-terminal" evidence="10">
    <location>
        <begin position="913"/>
        <end position="996"/>
    </location>
</feature>
<evidence type="ECO:0000259" key="11">
    <source>
        <dbReference type="PROSITE" id="PS51510"/>
    </source>
</evidence>
<evidence type="ECO:0000256" key="2">
    <source>
        <dbReference type="ARBA" id="ARBA00022741"/>
    </source>
</evidence>
<evidence type="ECO:0000256" key="3">
    <source>
        <dbReference type="ARBA" id="ARBA00022840"/>
    </source>
</evidence>
<dbReference type="Pfam" id="PF02518">
    <property type="entry name" value="HATPase_c"/>
    <property type="match status" value="1"/>
</dbReference>
<keyword evidence="13" id="KW-1185">Reference proteome</keyword>
<dbReference type="InterPro" id="IPR022413">
    <property type="entry name" value="ATP-guanido_PTrfase_N"/>
</dbReference>
<feature type="binding site" evidence="6">
    <location>
        <begin position="1027"/>
        <end position="1031"/>
    </location>
    <ligand>
        <name>ATP</name>
        <dbReference type="ChEBI" id="CHEBI:30616"/>
    </ligand>
</feature>
<sequence>MNNRLLYYSISDVLVCLVIGVVNIFQKSCSYGFAISFLAESILMIAFIVLLQKNFLNALIRDCYLIISCILCQILQIEFSEQKDSPEYMLFFIIRLLVLITVIQRIPFRISIFIIIYIYLCIRLRFYRNIFPYLGLIFVPLVIKIDKQQQNLSNLITDFFKETIKYPILIIDAQSKQPLFHTNQIESDFNYSINNQKNFINTLKQFQDSAHKSLSQILDEQKLLTTTGDLTQYCKLQVISNEDYSYMDSPQNKKISTFIHDEINEDKQQLVVQSPKSQIDTPQKIKKSKFGQFKDSQYLLDKINELKQKKLNIQVQHCIWNYKEAYMIQLKDLRNQQMIETLNEELEESKRQNENKDQILATVFHDFKTPINGISTIVEAMEEKFEINSQQKYYLRIIKKNVYLMLYMIQDILDFARIQRNQLRLSISDFYLNEIIEEVVELVAIQAEQKGVVITTNYDLPTYQIYSDPNRIKQILMNFISNSLKFTEQGSITISVTSHQTDKSQHIVRTGSSKNVLNQQQNQQSIGQLRKQLSGISVKSISGSNRMIYTITIADTGCGISEKIKPKLFNMFATFPSKEVQNKCGTGIGLMVCKKLIKLLGPSENIDLWSEQNKGTKMSFQIYSRLSDDPKRSPNYISVFKQENSQKNFNIDNQSQYDEQHSIQQKFVRSSLLYVYQRSVDKQDAIIDFDLHPEYEDINEQKFHNINYMKNQRFPTIGKIRNKEQVLDDSQDVIDPRNRLQKILKNKPHFSILIVDDQPFNVIALKLLLQDISSNITFLEAYNGQQAINKLKGFQKQKNIKYIFMDLLMPIVNGWQATQMIREMIQKNEVDDLKIIAISGYDDENEQERCGNIGFDAFITKPVKLEMIAEVFVQLEKKLSIYLKFHNKKYLLIKLSQKIFVRKLYLDEKGDVGYTKIKARWDELKNYNVSLGNKHFTQQVVEKAKTLSQEYQQRLQDIMIAGLTNDDSSVGIAATRPEDYDFFLFYLEPLIREYHKIEGQTKQEHDWNIPVGEYVLTKIDPKLEKVSMRARVARNVAGYNLSSSMDKDERIKFENQMVEVFEKFGFPGKYHSLTSGHIKFISDQEDDVLRSKHFLFISMTHDNYLMSNGVASDCHMEEVFGSAKMKLKWFGLERKIN</sequence>
<feature type="binding site" evidence="6">
    <location>
        <position position="1093"/>
    </location>
    <ligand>
        <name>ATP</name>
        <dbReference type="ChEBI" id="CHEBI:30616"/>
    </ligand>
</feature>
<feature type="modified residue" description="4-aspartylphosphate" evidence="4">
    <location>
        <position position="806"/>
    </location>
</feature>
<evidence type="ECO:0000256" key="5">
    <source>
        <dbReference type="PROSITE-ProRule" id="PRU00842"/>
    </source>
</evidence>
<dbReference type="PROSITE" id="PS50110">
    <property type="entry name" value="RESPONSE_REGULATORY"/>
    <property type="match status" value="1"/>
</dbReference>
<evidence type="ECO:0000313" key="13">
    <source>
        <dbReference type="Proteomes" id="UP000689195"/>
    </source>
</evidence>
<dbReference type="InterPro" id="IPR050956">
    <property type="entry name" value="2C_system_His_kinase"/>
</dbReference>
<dbReference type="GO" id="GO:0000155">
    <property type="term" value="F:phosphorelay sensor kinase activity"/>
    <property type="evidence" value="ECO:0007669"/>
    <property type="project" value="InterPro"/>
</dbReference>
<evidence type="ECO:0000259" key="8">
    <source>
        <dbReference type="PROSITE" id="PS50109"/>
    </source>
</evidence>
<dbReference type="OrthoDB" id="60033at2759"/>
<evidence type="ECO:0000256" key="7">
    <source>
        <dbReference type="SAM" id="Phobius"/>
    </source>
</evidence>
<comment type="similarity">
    <text evidence="5">Belongs to the ATP:guanido phosphotransferase family.</text>
</comment>
<dbReference type="SMART" id="SM00387">
    <property type="entry name" value="HATPase_c"/>
    <property type="match status" value="1"/>
</dbReference>
<feature type="transmembrane region" description="Helical" evidence="7">
    <location>
        <begin position="31"/>
        <end position="51"/>
    </location>
</feature>
<dbReference type="SMART" id="SM00388">
    <property type="entry name" value="HisKA"/>
    <property type="match status" value="1"/>
</dbReference>
<keyword evidence="2 6" id="KW-0547">Nucleotide-binding</keyword>
<dbReference type="PANTHER" id="PTHR43719:SF28">
    <property type="entry name" value="PEROXIDE STRESS-ACTIVATED HISTIDINE KINASE MAK1-RELATED"/>
    <property type="match status" value="1"/>
</dbReference>
<dbReference type="FunFam" id="1.10.135.10:FF:000008">
    <property type="entry name" value="Predicted protein"/>
    <property type="match status" value="1"/>
</dbReference>
<dbReference type="PROSITE" id="PS51509">
    <property type="entry name" value="PHOSPHAGEN_KINASE_N"/>
    <property type="match status" value="1"/>
</dbReference>
<dbReference type="CDD" id="cd17546">
    <property type="entry name" value="REC_hyHK_CKI1_RcsC-like"/>
    <property type="match status" value="1"/>
</dbReference>
<dbReference type="PROSITE" id="PS51510">
    <property type="entry name" value="PHOSPHAGEN_KINASE_C"/>
    <property type="match status" value="1"/>
</dbReference>
<dbReference type="Proteomes" id="UP000689195">
    <property type="component" value="Unassembled WGS sequence"/>
</dbReference>
<feature type="domain" description="Histidine kinase" evidence="8">
    <location>
        <begin position="362"/>
        <end position="626"/>
    </location>
</feature>
<evidence type="ECO:0000256" key="6">
    <source>
        <dbReference type="PROSITE-ProRule" id="PRU00843"/>
    </source>
</evidence>
<dbReference type="Pfam" id="PF02807">
    <property type="entry name" value="ATP-gua_PtransN"/>
    <property type="match status" value="1"/>
</dbReference>
<dbReference type="InterPro" id="IPR022414">
    <property type="entry name" value="ATP-guanido_PTrfase_cat"/>
</dbReference>
<dbReference type="InterPro" id="IPR003661">
    <property type="entry name" value="HisK_dim/P_dom"/>
</dbReference>
<dbReference type="Pfam" id="PF00072">
    <property type="entry name" value="Response_reg"/>
    <property type="match status" value="1"/>
</dbReference>
<dbReference type="PROSITE" id="PS50109">
    <property type="entry name" value="HIS_KIN"/>
    <property type="match status" value="1"/>
</dbReference>
<protein>
    <submittedName>
        <fullName evidence="12">Uncharacterized protein</fullName>
    </submittedName>
</protein>
<feature type="transmembrane region" description="Helical" evidence="7">
    <location>
        <begin position="5"/>
        <end position="25"/>
    </location>
</feature>
<dbReference type="GO" id="GO:0005524">
    <property type="term" value="F:ATP binding"/>
    <property type="evidence" value="ECO:0007669"/>
    <property type="project" value="UniProtKB-UniRule"/>
</dbReference>
<keyword evidence="6" id="KW-0808">Transferase</keyword>
<evidence type="ECO:0000313" key="12">
    <source>
        <dbReference type="EMBL" id="CAD8161839.1"/>
    </source>
</evidence>
<feature type="transmembrane region" description="Helical" evidence="7">
    <location>
        <begin position="58"/>
        <end position="77"/>
    </location>
</feature>
<feature type="domain" description="Phosphagen kinase C-terminal" evidence="11">
    <location>
        <begin position="1024"/>
        <end position="1137"/>
    </location>
</feature>
<feature type="transmembrane region" description="Helical" evidence="7">
    <location>
        <begin position="126"/>
        <end position="143"/>
    </location>
</feature>
<keyword evidence="3 6" id="KW-0067">ATP-binding</keyword>
<dbReference type="InterPro" id="IPR005467">
    <property type="entry name" value="His_kinase_dom"/>
</dbReference>
<evidence type="ECO:0000259" key="10">
    <source>
        <dbReference type="PROSITE" id="PS51509"/>
    </source>
</evidence>
<organism evidence="12 13">
    <name type="scientific">Paramecium pentaurelia</name>
    <dbReference type="NCBI Taxonomy" id="43138"/>
    <lineage>
        <taxon>Eukaryota</taxon>
        <taxon>Sar</taxon>
        <taxon>Alveolata</taxon>
        <taxon>Ciliophora</taxon>
        <taxon>Intramacronucleata</taxon>
        <taxon>Oligohymenophorea</taxon>
        <taxon>Peniculida</taxon>
        <taxon>Parameciidae</taxon>
        <taxon>Paramecium</taxon>
    </lineage>
</organism>
<dbReference type="PANTHER" id="PTHR43719">
    <property type="entry name" value="TWO-COMPONENT HISTIDINE KINASE"/>
    <property type="match status" value="1"/>
</dbReference>
<comment type="caution">
    <text evidence="6">Lacks conserved residue(s) required for the propagation of feature annotation.</text>
</comment>
<name>A0A8S1UDM7_9CILI</name>
<gene>
    <name evidence="12" type="ORF">PPENT_87.1.T0370054</name>
</gene>
<dbReference type="InterPro" id="IPR003594">
    <property type="entry name" value="HATPase_dom"/>
</dbReference>
<dbReference type="SMART" id="SM00448">
    <property type="entry name" value="REC"/>
    <property type="match status" value="1"/>
</dbReference>
<feature type="transmembrane region" description="Helical" evidence="7">
    <location>
        <begin position="89"/>
        <end position="119"/>
    </location>
</feature>
<keyword evidence="7" id="KW-1133">Transmembrane helix</keyword>